<accession>A0A6N3C1X7</accession>
<name>A0A6N3C1X7_STASI</name>
<dbReference type="GO" id="GO:0005737">
    <property type="term" value="C:cytoplasm"/>
    <property type="evidence" value="ECO:0007669"/>
    <property type="project" value="TreeGrafter"/>
</dbReference>
<comment type="similarity">
    <text evidence="1">Belongs to the HesA/MoeB/ThiF family.</text>
</comment>
<proteinExistence type="inferred from homology"/>
<dbReference type="GO" id="GO:0008641">
    <property type="term" value="F:ubiquitin-like modifier activating enzyme activity"/>
    <property type="evidence" value="ECO:0007669"/>
    <property type="project" value="InterPro"/>
</dbReference>
<dbReference type="Pfam" id="PF00899">
    <property type="entry name" value="ThiF"/>
    <property type="match status" value="1"/>
</dbReference>
<dbReference type="PANTHER" id="PTHR10953:SF102">
    <property type="entry name" value="ADENYLYLTRANSFERASE AND SULFURTRANSFERASE MOCS3"/>
    <property type="match status" value="1"/>
</dbReference>
<organism evidence="3">
    <name type="scientific">Staphylococcus simulans</name>
    <dbReference type="NCBI Taxonomy" id="1286"/>
    <lineage>
        <taxon>Bacteria</taxon>
        <taxon>Bacillati</taxon>
        <taxon>Bacillota</taxon>
        <taxon>Bacilli</taxon>
        <taxon>Bacillales</taxon>
        <taxon>Staphylococcaceae</taxon>
        <taxon>Staphylococcus</taxon>
    </lineage>
</organism>
<dbReference type="SUPFAM" id="SSF69572">
    <property type="entry name" value="Activating enzymes of the ubiquitin-like proteins"/>
    <property type="match status" value="1"/>
</dbReference>
<dbReference type="GO" id="GO:0061605">
    <property type="term" value="F:molybdopterin-synthase adenylyltransferase activity"/>
    <property type="evidence" value="ECO:0007669"/>
    <property type="project" value="UniProtKB-EC"/>
</dbReference>
<reference evidence="3" key="1">
    <citation type="submission" date="2019-11" db="EMBL/GenBank/DDBJ databases">
        <authorList>
            <person name="Feng L."/>
        </authorList>
    </citation>
    <scope>NUCLEOTIDE SEQUENCE</scope>
    <source>
        <strain evidence="3">SsimulansLFYP27</strain>
    </source>
</reference>
<evidence type="ECO:0000313" key="3">
    <source>
        <dbReference type="EMBL" id="VYU10032.1"/>
    </source>
</evidence>
<evidence type="ECO:0000259" key="2">
    <source>
        <dbReference type="Pfam" id="PF00899"/>
    </source>
</evidence>
<feature type="domain" description="THIF-type NAD/FAD binding fold" evidence="2">
    <location>
        <begin position="14"/>
        <end position="250"/>
    </location>
</feature>
<evidence type="ECO:0000256" key="1">
    <source>
        <dbReference type="ARBA" id="ARBA00009919"/>
    </source>
</evidence>
<dbReference type="AlphaFoldDB" id="A0A6N3C1X7"/>
<dbReference type="InterPro" id="IPR045886">
    <property type="entry name" value="ThiF/MoeB/HesA"/>
</dbReference>
<dbReference type="InterPro" id="IPR000594">
    <property type="entry name" value="ThiF_NAD_FAD-bd"/>
</dbReference>
<dbReference type="EC" id="2.7.7.80" evidence="3"/>
<dbReference type="Gene3D" id="3.40.50.720">
    <property type="entry name" value="NAD(P)-binding Rossmann-like Domain"/>
    <property type="match status" value="1"/>
</dbReference>
<dbReference type="InterPro" id="IPR035985">
    <property type="entry name" value="Ubiquitin-activating_enz"/>
</dbReference>
<dbReference type="FunFam" id="3.40.50.720:FF:000080">
    <property type="entry name" value="Thiazole biosynthesis adenylyltransferase ThiF"/>
    <property type="match status" value="1"/>
</dbReference>
<keyword evidence="3" id="KW-0808">Transferase</keyword>
<gene>
    <name evidence="3" type="primary">moeB_2</name>
    <name evidence="3" type="ORF">SSLFYP27_01420</name>
</gene>
<dbReference type="RefSeq" id="WP_002479922.1">
    <property type="nucleotide sequence ID" value="NZ_CACRUO010000031.1"/>
</dbReference>
<sequence length="342" mass="38392">MPTPSETPEFNERYSRQTRFAPFGAQGQHNLEHTHVLVMGAGALGSHIAEQLVRMGIGKLTIVDMDIVELTNLHRQTLYDETDVTEMRPKVYALADKLKVINSNVEVDPIYEEITSTNIETMIQDINPDILLDGMDHFAIRFLFNEVCHKLNLPWIYGAAVGGKGSVYAIDYTGPCLRCFMEETPETAESCAINGVIPPVIMQVVSYQIAELMRYVSGTGFSGKLITVSPFEVKQQSMDVSRFKNPNCTVCAQGNYEYLGKRQSNVIEGSCGDTFVFRFKPDHFDNADLFPGQILKANPYVKLLNVDGYEATLFKDGRMNVHHIEDEDTAETLYRTLLKAVK</sequence>
<dbReference type="CDD" id="cd00757">
    <property type="entry name" value="ThiF_MoeB_HesA_family"/>
    <property type="match status" value="1"/>
</dbReference>
<dbReference type="PANTHER" id="PTHR10953">
    <property type="entry name" value="UBIQUITIN-ACTIVATING ENZYME E1"/>
    <property type="match status" value="1"/>
</dbReference>
<protein>
    <submittedName>
        <fullName evidence="3">Molybdopterin-synthase adenylyltransferase</fullName>
        <ecNumber evidence="3">2.7.7.80</ecNumber>
    </submittedName>
</protein>
<dbReference type="GO" id="GO:0004792">
    <property type="term" value="F:thiosulfate-cyanide sulfurtransferase activity"/>
    <property type="evidence" value="ECO:0007669"/>
    <property type="project" value="TreeGrafter"/>
</dbReference>
<keyword evidence="3" id="KW-0548">Nucleotidyltransferase</keyword>
<dbReference type="EMBL" id="CACRUO010000031">
    <property type="protein sequence ID" value="VYU10032.1"/>
    <property type="molecule type" value="Genomic_DNA"/>
</dbReference>